<organism evidence="3 4">
    <name type="scientific">Methylobacterium mesophilicum SR1.6/6</name>
    <dbReference type="NCBI Taxonomy" id="908290"/>
    <lineage>
        <taxon>Bacteria</taxon>
        <taxon>Pseudomonadati</taxon>
        <taxon>Pseudomonadota</taxon>
        <taxon>Alphaproteobacteria</taxon>
        <taxon>Hyphomicrobiales</taxon>
        <taxon>Methylobacteriaceae</taxon>
        <taxon>Methylobacterium</taxon>
    </lineage>
</organism>
<dbReference type="InterPro" id="IPR016047">
    <property type="entry name" value="M23ase_b-sheet_dom"/>
</dbReference>
<dbReference type="EMBL" id="CP043538">
    <property type="protein sequence ID" value="QGY04225.1"/>
    <property type="molecule type" value="Genomic_DNA"/>
</dbReference>
<dbReference type="GO" id="GO:0004222">
    <property type="term" value="F:metalloendopeptidase activity"/>
    <property type="evidence" value="ECO:0007669"/>
    <property type="project" value="TreeGrafter"/>
</dbReference>
<evidence type="ECO:0000313" key="4">
    <source>
        <dbReference type="Proteomes" id="UP000012488"/>
    </source>
</evidence>
<evidence type="ECO:0000256" key="1">
    <source>
        <dbReference type="SAM" id="SignalP"/>
    </source>
</evidence>
<accession>A0A6B9FTH2</accession>
<dbReference type="Gene3D" id="2.70.70.10">
    <property type="entry name" value="Glucose Permease (Domain IIA)"/>
    <property type="match status" value="1"/>
</dbReference>
<protein>
    <submittedName>
        <fullName evidence="3">M23 family metallopeptidase</fullName>
    </submittedName>
</protein>
<proteinExistence type="predicted"/>
<keyword evidence="1" id="KW-0732">Signal</keyword>
<dbReference type="Proteomes" id="UP000012488">
    <property type="component" value="Chromosome"/>
</dbReference>
<reference evidence="3 4" key="2">
    <citation type="journal article" date="2013" name="Genome Announc.">
        <title>Draft Genome Sequence of Methylobacterium mesophilicum Strain SR1.6/6, Isolated from Citrus sinensis.</title>
        <authorList>
            <person name="Marinho Almeida D."/>
            <person name="Dini-Andreote F."/>
            <person name="Camargo Neves A.A."/>
            <person name="Juca Ramos R.T."/>
            <person name="Andreote F.D."/>
            <person name="Carneiro A.R."/>
            <person name="Oliveira de Souza Lima A."/>
            <person name="Caracciolo Gomes de Sa P.H."/>
            <person name="Ribeiro Barbosa M.S."/>
            <person name="Araujo W.L."/>
            <person name="Silva A."/>
        </authorList>
    </citation>
    <scope>NUCLEOTIDE SEQUENCE [LARGE SCALE GENOMIC DNA]</scope>
    <source>
        <strain evidence="3 4">SR1.6/6</strain>
    </source>
</reference>
<dbReference type="Pfam" id="PF01551">
    <property type="entry name" value="Peptidase_M23"/>
    <property type="match status" value="1"/>
</dbReference>
<name>A0A6B9FTH2_9HYPH</name>
<evidence type="ECO:0000259" key="2">
    <source>
        <dbReference type="Pfam" id="PF01551"/>
    </source>
</evidence>
<dbReference type="OrthoDB" id="5489603at2"/>
<dbReference type="InterPro" id="IPR050570">
    <property type="entry name" value="Cell_wall_metabolism_enzyme"/>
</dbReference>
<feature type="domain" description="M23ase beta-sheet core" evidence="2">
    <location>
        <begin position="66"/>
        <end position="184"/>
    </location>
</feature>
<dbReference type="KEGG" id="mmes:MMSR116_21715"/>
<dbReference type="PANTHER" id="PTHR21666">
    <property type="entry name" value="PEPTIDASE-RELATED"/>
    <property type="match status" value="1"/>
</dbReference>
<reference evidence="3 4" key="1">
    <citation type="journal article" date="2012" name="Genet. Mol. Biol.">
        <title>Analysis of 16S rRNA and mxaF genes revealing insights into Methylobacterium niche-specific plant association.</title>
        <authorList>
            <person name="Dourado M.N."/>
            <person name="Andreote F.D."/>
            <person name="Dini-Andreote F."/>
            <person name="Conti R."/>
            <person name="Araujo J.M."/>
            <person name="Araujo W.L."/>
        </authorList>
    </citation>
    <scope>NUCLEOTIDE SEQUENCE [LARGE SCALE GENOMIC DNA]</scope>
    <source>
        <strain evidence="3 4">SR1.6/6</strain>
    </source>
</reference>
<dbReference type="CDD" id="cd12797">
    <property type="entry name" value="M23_peptidase"/>
    <property type="match status" value="1"/>
</dbReference>
<sequence>MRASRAFACLLVTILGSTRAGADPLRLQLPLACEPGRTCFVQHYVDRDPGPSARDYTGGSQTYDQHDGTDLRLPSSAAAAGPLGAVRAAAAGTVLRVRNGAPDVSVRDTGMAKVAGVECGNGLVIAHADAYETQYCHLAQGSVTVRPGEAVTAGQVIGHVGLSGATEFPHLHFTVRQAGRPVDPFAIENSAQAGRDASLWDESVGASLRYRSGTVLNAGFSDGPVTMAAVEADAASPIGARAETLVAWVRAISLEAGDVQRLVVRAPDGQILAENRLPPLANPRAQSLVFAGRRRPTEGFRAGTYVATFEVVRGGRAVIMHRFAATLP</sequence>
<dbReference type="AlphaFoldDB" id="A0A6B9FTH2"/>
<dbReference type="SUPFAM" id="SSF51261">
    <property type="entry name" value="Duplicated hybrid motif"/>
    <property type="match status" value="1"/>
</dbReference>
<gene>
    <name evidence="3" type="ORF">MMSR116_21715</name>
</gene>
<feature type="signal peptide" evidence="1">
    <location>
        <begin position="1"/>
        <end position="22"/>
    </location>
</feature>
<feature type="chain" id="PRO_5025522987" evidence="1">
    <location>
        <begin position="23"/>
        <end position="328"/>
    </location>
</feature>
<dbReference type="PANTHER" id="PTHR21666:SF270">
    <property type="entry name" value="MUREIN HYDROLASE ACTIVATOR ENVC"/>
    <property type="match status" value="1"/>
</dbReference>
<dbReference type="InterPro" id="IPR011055">
    <property type="entry name" value="Dup_hybrid_motif"/>
</dbReference>
<evidence type="ECO:0000313" key="3">
    <source>
        <dbReference type="EMBL" id="QGY04225.1"/>
    </source>
</evidence>